<dbReference type="Proteomes" id="UP000203368">
    <property type="component" value="Segment"/>
</dbReference>
<gene>
    <name evidence="1" type="ORF">SEA_COSMICSANS_63</name>
</gene>
<sequence>MRKYAPRRAPKRFLDEDCPLEVLAIYDNGGKTWDRYTVIYNDVSHITGGNLWVWYRGMSENPMSPGGFGISGEMNIWDLKAYRRRAYREYASWSSLPDEVKSCVQRDCELIRGEQEL</sequence>
<proteinExistence type="predicted"/>
<organism evidence="1 2">
    <name type="scientific">Rhodococcus phage CosmicSans</name>
    <dbReference type="NCBI Taxonomy" id="1701851"/>
    <lineage>
        <taxon>Viruses</taxon>
        <taxon>Duplodnaviria</taxon>
        <taxon>Heunggongvirae</taxon>
        <taxon>Uroviricota</taxon>
        <taxon>Caudoviricetes</taxon>
        <taxon>Rerduovirus</taxon>
        <taxon>Rerduovirus RER2</taxon>
    </lineage>
</organism>
<dbReference type="RefSeq" id="YP_009189716.1">
    <property type="nucleotide sequence ID" value="NC_028677.1"/>
</dbReference>
<accession>A0A0K2CLP3</accession>
<dbReference type="OrthoDB" id="13547at10239"/>
<dbReference type="GeneID" id="26518018"/>
<evidence type="ECO:0000313" key="1">
    <source>
        <dbReference type="EMBL" id="ALA06510.1"/>
    </source>
</evidence>
<dbReference type="EMBL" id="KT372002">
    <property type="protein sequence ID" value="ALA06510.1"/>
    <property type="molecule type" value="Genomic_DNA"/>
</dbReference>
<protein>
    <submittedName>
        <fullName evidence="1">Uncharacterized protein</fullName>
    </submittedName>
</protein>
<reference evidence="1 2" key="1">
    <citation type="submission" date="2015-08" db="EMBL/GenBank/DDBJ databases">
        <authorList>
            <person name="Adesuyi A.O."/>
            <person name="Belay S."/>
            <person name="Corso A.D."/>
            <person name="Debo C.J."/>
            <person name="Downie J."/>
            <person name="Durmaz C."/>
            <person name="Espinoza J.R."/>
            <person name="Gilliam M.L."/>
            <person name="Gooden M.C."/>
            <person name="Hervey R.L."/>
            <person name="Ilanchezhian M."/>
            <person name="Kamara A."/>
            <person name="Lanao D.A."/>
            <person name="Malapati S.H."/>
            <person name="Moondra S."/>
            <person name="Mattei A.M."/>
            <person name="May C.J."/>
            <person name="Modlin S.E."/>
            <person name="Sadik I."/>
            <person name="Saulenas K.M."/>
            <person name="Allen E.A."/>
            <person name="Whitaker A.L."/>
            <person name="Awate O.A."/>
            <person name="Gray V.C."/>
            <person name="Buchser W.J."/>
            <person name="Saha M.S."/>
            <person name="Delesalle V.A."/>
            <person name="Bradley K.W."/>
            <person name="Asai D.J."/>
            <person name="Bowman C.A."/>
            <person name="Russell D.A."/>
            <person name="Pope W.H."/>
            <person name="Jacobs-Sera D."/>
            <person name="Hendrix R.W."/>
            <person name="Hatfull G.F."/>
        </authorList>
    </citation>
    <scope>NUCLEOTIDE SEQUENCE [LARGE SCALE GENOMIC DNA]</scope>
</reference>
<dbReference type="KEGG" id="vg:26518018"/>
<name>A0A0K2CLP3_9CAUD</name>
<evidence type="ECO:0000313" key="2">
    <source>
        <dbReference type="Proteomes" id="UP000203368"/>
    </source>
</evidence>